<dbReference type="GO" id="GO:0007034">
    <property type="term" value="P:vacuolar transport"/>
    <property type="evidence" value="ECO:0007669"/>
    <property type="project" value="InterPro"/>
</dbReference>
<sequence>MSFLGGLFGPRLTPEEQVKKWRQQLRGTERDIDKQIRGIDAEALKVQRQIKLAAKRNDRASCGILARELVRSRHAKDRLVTSKAQLNSLGMQMQQQLGTMKIAGTVQTSTEVMKLMNGLVKLPAISATMQALSKEMMKAGVIDEMINDTIEGLDEEDVEDEAQDEVNQVLHEITDGLLGQAGAVGPDLEMPQDAPEHETPIDEMQARLDALREA</sequence>
<dbReference type="PANTHER" id="PTHR10476">
    <property type="entry name" value="CHARGED MULTIVESICULAR BODY PROTEIN"/>
    <property type="match status" value="1"/>
</dbReference>
<evidence type="ECO:0000313" key="4">
    <source>
        <dbReference type="Proteomes" id="UP000268535"/>
    </source>
</evidence>
<organism evidence="2 4">
    <name type="scientific">Caulochytrium protostelioides</name>
    <dbReference type="NCBI Taxonomy" id="1555241"/>
    <lineage>
        <taxon>Eukaryota</taxon>
        <taxon>Fungi</taxon>
        <taxon>Fungi incertae sedis</taxon>
        <taxon>Chytridiomycota</taxon>
        <taxon>Chytridiomycota incertae sedis</taxon>
        <taxon>Chytridiomycetes</taxon>
        <taxon>Caulochytriales</taxon>
        <taxon>Caulochytriaceae</taxon>
        <taxon>Caulochytrium</taxon>
    </lineage>
</organism>
<dbReference type="AlphaFoldDB" id="A0A4P9WW51"/>
<evidence type="ECO:0000313" key="3">
    <source>
        <dbReference type="EMBL" id="RKP02309.1"/>
    </source>
</evidence>
<dbReference type="Pfam" id="PF03357">
    <property type="entry name" value="Snf7"/>
    <property type="match status" value="1"/>
</dbReference>
<reference evidence="4 5" key="1">
    <citation type="journal article" date="2018" name="Nat. Microbiol.">
        <title>Leveraging single-cell genomics to expand the fungal tree of life.</title>
        <authorList>
            <person name="Ahrendt S.R."/>
            <person name="Quandt C.A."/>
            <person name="Ciobanu D."/>
            <person name="Clum A."/>
            <person name="Salamov A."/>
            <person name="Andreopoulos B."/>
            <person name="Cheng J.F."/>
            <person name="Woyke T."/>
            <person name="Pelin A."/>
            <person name="Henrissat B."/>
            <person name="Reynolds N.K."/>
            <person name="Benny G.L."/>
            <person name="Smith M.E."/>
            <person name="James T.Y."/>
            <person name="Grigoriev I.V."/>
        </authorList>
    </citation>
    <scope>NUCLEOTIDE SEQUENCE [LARGE SCALE GENOMIC DNA]</scope>
    <source>
        <strain evidence="4 5">ATCC 52028</strain>
    </source>
</reference>
<dbReference type="Gene3D" id="6.10.140.1230">
    <property type="match status" value="1"/>
</dbReference>
<evidence type="ECO:0000256" key="1">
    <source>
        <dbReference type="SAM" id="MobiDB-lite"/>
    </source>
</evidence>
<dbReference type="Proteomes" id="UP000268535">
    <property type="component" value="Unassembled WGS sequence"/>
</dbReference>
<dbReference type="InterPro" id="IPR005024">
    <property type="entry name" value="Snf7_fam"/>
</dbReference>
<feature type="region of interest" description="Disordered" evidence="1">
    <location>
        <begin position="180"/>
        <end position="200"/>
    </location>
</feature>
<protein>
    <recommendedName>
        <fullName evidence="6">Snf7-domain-containing protein</fullName>
    </recommendedName>
</protein>
<dbReference type="EMBL" id="ML014146">
    <property type="protein sequence ID" value="RKP02309.1"/>
    <property type="molecule type" value="Genomic_DNA"/>
</dbReference>
<reference evidence="2" key="3">
    <citation type="submission" date="2018-08" db="EMBL/GenBank/DDBJ databases">
        <title>Leveraging single-cell genomics to expand the Fungal Tree of Life.</title>
        <authorList>
            <consortium name="DOE Joint Genome Institute"/>
            <person name="Ahrendt S.R."/>
            <person name="Quandt C.A."/>
            <person name="Ciobanu D."/>
            <person name="Clum A."/>
            <person name="Salamov A."/>
            <person name="Andreopoulos B."/>
            <person name="Cheng J.-F."/>
            <person name="Woyke T."/>
            <person name="Pelin A."/>
            <person name="Henrissat B."/>
            <person name="Reynolds N."/>
            <person name="Benny G.L."/>
            <person name="Smith M.E."/>
            <person name="James T.Y."/>
            <person name="Grigoriev I.V."/>
        </authorList>
    </citation>
    <scope>NUCLEOTIDE SEQUENCE</scope>
    <source>
        <strain evidence="2">ATCC 52028</strain>
    </source>
</reference>
<dbReference type="OrthoDB" id="2329734at2759"/>
<proteinExistence type="predicted"/>
<evidence type="ECO:0000313" key="5">
    <source>
        <dbReference type="Proteomes" id="UP000274922"/>
    </source>
</evidence>
<gene>
    <name evidence="2" type="ORF">CAUPRSCDRAFT_9842</name>
    <name evidence="3" type="ORF">CXG81DRAFT_29525</name>
</gene>
<keyword evidence="5" id="KW-1185">Reference proteome</keyword>
<accession>A0A4P9WW51</accession>
<dbReference type="EMBL" id="ML009232">
    <property type="protein sequence ID" value="RKO97554.1"/>
    <property type="molecule type" value="Genomic_DNA"/>
</dbReference>
<reference evidence="3" key="2">
    <citation type="submission" date="2018-04" db="EMBL/GenBank/DDBJ databases">
        <title>Leveraging single-cell genomics to expand the Fungal Tree of Life.</title>
        <authorList>
            <consortium name="DOE Joint Genome Institute"/>
            <person name="Ahrendt S.R."/>
            <person name="Quandt C.A."/>
            <person name="Ciobanu D."/>
            <person name="Clum A."/>
            <person name="Salamov A."/>
            <person name="Andreopoulos B."/>
            <person name="Cheng J.-F."/>
            <person name="Woyke T."/>
            <person name="Pelin A."/>
            <person name="Henrissat B."/>
            <person name="Benny G.L."/>
            <person name="Smith M.E."/>
            <person name="James T.Y."/>
            <person name="Grigoriev I.V."/>
        </authorList>
    </citation>
    <scope>NUCLEOTIDE SEQUENCE</scope>
    <source>
        <strain evidence="3">ATCC 52028</strain>
    </source>
</reference>
<evidence type="ECO:0008006" key="6">
    <source>
        <dbReference type="Google" id="ProtNLM"/>
    </source>
</evidence>
<dbReference type="Proteomes" id="UP000274922">
    <property type="component" value="Unassembled WGS sequence"/>
</dbReference>
<evidence type="ECO:0000313" key="2">
    <source>
        <dbReference type="EMBL" id="RKO97554.1"/>
    </source>
</evidence>
<dbReference type="STRING" id="1555241.A0A4P9WW51"/>
<name>A0A4P9WW51_9FUNG</name>